<evidence type="ECO:0000259" key="5">
    <source>
        <dbReference type="Pfam" id="PF00171"/>
    </source>
</evidence>
<evidence type="ECO:0000256" key="4">
    <source>
        <dbReference type="RuleBase" id="RU003345"/>
    </source>
</evidence>
<accession>A0ABP9UZX7</accession>
<dbReference type="RefSeq" id="WP_346187372.1">
    <property type="nucleotide sequence ID" value="NZ_BAABRL010000002.1"/>
</dbReference>
<dbReference type="InterPro" id="IPR016162">
    <property type="entry name" value="Ald_DH_N"/>
</dbReference>
<dbReference type="EMBL" id="BAABRL010000002">
    <property type="protein sequence ID" value="GAA5494391.1"/>
    <property type="molecule type" value="Genomic_DNA"/>
</dbReference>
<dbReference type="PANTHER" id="PTHR42991">
    <property type="entry name" value="ALDEHYDE DEHYDROGENASE"/>
    <property type="match status" value="1"/>
</dbReference>
<evidence type="ECO:0000313" key="7">
    <source>
        <dbReference type="Proteomes" id="UP001424741"/>
    </source>
</evidence>
<evidence type="ECO:0000256" key="3">
    <source>
        <dbReference type="PROSITE-ProRule" id="PRU10007"/>
    </source>
</evidence>
<dbReference type="Gene3D" id="3.40.605.10">
    <property type="entry name" value="Aldehyde Dehydrogenase, Chain A, domain 1"/>
    <property type="match status" value="1"/>
</dbReference>
<dbReference type="InterPro" id="IPR029510">
    <property type="entry name" value="Ald_DH_CS_GLU"/>
</dbReference>
<protein>
    <submittedName>
        <fullName evidence="6">Phosphonoacetaldehyde dehydrogenase</fullName>
    </submittedName>
</protein>
<proteinExistence type="inferred from homology"/>
<dbReference type="InterPro" id="IPR015590">
    <property type="entry name" value="Aldehyde_DH_dom"/>
</dbReference>
<dbReference type="SUPFAM" id="SSF53720">
    <property type="entry name" value="ALDH-like"/>
    <property type="match status" value="1"/>
</dbReference>
<feature type="domain" description="Aldehyde dehydrogenase" evidence="5">
    <location>
        <begin position="15"/>
        <end position="466"/>
    </location>
</feature>
<dbReference type="PROSITE" id="PS00070">
    <property type="entry name" value="ALDEHYDE_DEHYDR_CYS"/>
    <property type="match status" value="1"/>
</dbReference>
<dbReference type="Pfam" id="PF00171">
    <property type="entry name" value="Aldedh"/>
    <property type="match status" value="1"/>
</dbReference>
<keyword evidence="2 4" id="KW-0560">Oxidoreductase</keyword>
<dbReference type="InterPro" id="IPR017656">
    <property type="entry name" value="Put_phosphonoacetaldehyde_DH"/>
</dbReference>
<gene>
    <name evidence="6" type="primary">phnY</name>
    <name evidence="6" type="ORF">Rhal01_00552</name>
</gene>
<evidence type="ECO:0000256" key="1">
    <source>
        <dbReference type="ARBA" id="ARBA00009986"/>
    </source>
</evidence>
<reference evidence="6 7" key="1">
    <citation type="submission" date="2024-02" db="EMBL/GenBank/DDBJ databases">
        <title>Rubritalea halochordaticola NBRC 107102.</title>
        <authorList>
            <person name="Ichikawa N."/>
            <person name="Katano-Makiyama Y."/>
            <person name="Hidaka K."/>
        </authorList>
    </citation>
    <scope>NUCLEOTIDE SEQUENCE [LARGE SCALE GENOMIC DNA]</scope>
    <source>
        <strain evidence="6 7">NBRC 107102</strain>
    </source>
</reference>
<dbReference type="NCBIfam" id="TIGR03250">
    <property type="entry name" value="PhnAcAld_DH"/>
    <property type="match status" value="1"/>
</dbReference>
<dbReference type="PANTHER" id="PTHR42991:SF1">
    <property type="entry name" value="ALDEHYDE DEHYDROGENASE"/>
    <property type="match status" value="1"/>
</dbReference>
<dbReference type="InterPro" id="IPR051020">
    <property type="entry name" value="ALDH-related_metabolic_enz"/>
</dbReference>
<dbReference type="InterPro" id="IPR016160">
    <property type="entry name" value="Ald_DH_CS_CYS"/>
</dbReference>
<dbReference type="Gene3D" id="3.40.309.10">
    <property type="entry name" value="Aldehyde Dehydrogenase, Chain A, domain 2"/>
    <property type="match status" value="1"/>
</dbReference>
<name>A0ABP9UZX7_9BACT</name>
<dbReference type="InterPro" id="IPR016161">
    <property type="entry name" value="Ald_DH/histidinol_DH"/>
</dbReference>
<comment type="caution">
    <text evidence="6">The sequence shown here is derived from an EMBL/GenBank/DDBJ whole genome shotgun (WGS) entry which is preliminary data.</text>
</comment>
<evidence type="ECO:0000256" key="2">
    <source>
        <dbReference type="ARBA" id="ARBA00023002"/>
    </source>
</evidence>
<dbReference type="CDD" id="cd07146">
    <property type="entry name" value="ALDH_PhpJ"/>
    <property type="match status" value="1"/>
</dbReference>
<dbReference type="Proteomes" id="UP001424741">
    <property type="component" value="Unassembled WGS sequence"/>
</dbReference>
<dbReference type="PROSITE" id="PS00687">
    <property type="entry name" value="ALDEHYDE_DEHYDR_GLU"/>
    <property type="match status" value="1"/>
</dbReference>
<evidence type="ECO:0000313" key="6">
    <source>
        <dbReference type="EMBL" id="GAA5494391.1"/>
    </source>
</evidence>
<comment type="similarity">
    <text evidence="1 4">Belongs to the aldehyde dehydrogenase family.</text>
</comment>
<sequence>MNLPSYIAGEAVHSDQKLEVFYPWDNSLTGTVSKISRADLEQAITTALEGQKNPLSRYDRHAILRKAAQLMAENREEMAKVICRETGLCMRETRYETGRTSDVLEFAAAAALEDDGQVFSCDISPQGKNRKIVTFRQPLQLVSAITPFNHPLNQVAHKVAPAIAAGAPMILKPSEKTPLTAIRFAEIMYEAGLPGWMLSVFVGDLEEIVQPMITDDRVELVSFTGSVEIGKLIASQAGYKKTCLELGGNSPLIILNDADLDKAVTLAAEGSFRNSGQRCTAVKRILVQEGIVEEFTKRFVEKAKEYVSGDPEDPETRVGTVIDENAAIVLEERVKQAEKDGAKVLLGGGRRGALMEPTVIANVPRDTPMVAEESFGPLAPIITIKDLDDAIEYYNSGNFGLSSGIVTNDLQAALKAAKHLRTGTTNINEVPGYRIEKSPFGGIKDSGLGIKEGVNEAMKFMTTTKTFSFPWE</sequence>
<organism evidence="6 7">
    <name type="scientific">Rubritalea halochordaticola</name>
    <dbReference type="NCBI Taxonomy" id="714537"/>
    <lineage>
        <taxon>Bacteria</taxon>
        <taxon>Pseudomonadati</taxon>
        <taxon>Verrucomicrobiota</taxon>
        <taxon>Verrucomicrobiia</taxon>
        <taxon>Verrucomicrobiales</taxon>
        <taxon>Rubritaleaceae</taxon>
        <taxon>Rubritalea</taxon>
    </lineage>
</organism>
<dbReference type="InterPro" id="IPR016163">
    <property type="entry name" value="Ald_DH_C"/>
</dbReference>
<feature type="active site" evidence="3">
    <location>
        <position position="245"/>
    </location>
</feature>
<keyword evidence="7" id="KW-1185">Reference proteome</keyword>